<evidence type="ECO:0000313" key="2">
    <source>
        <dbReference type="Proteomes" id="UP001560019"/>
    </source>
</evidence>
<organism evidence="1 2">
    <name type="scientific">Rhodovulum iodosum</name>
    <dbReference type="NCBI Taxonomy" id="68291"/>
    <lineage>
        <taxon>Bacteria</taxon>
        <taxon>Pseudomonadati</taxon>
        <taxon>Pseudomonadota</taxon>
        <taxon>Alphaproteobacteria</taxon>
        <taxon>Rhodobacterales</taxon>
        <taxon>Paracoccaceae</taxon>
        <taxon>Rhodovulum</taxon>
    </lineage>
</organism>
<dbReference type="Proteomes" id="UP001560019">
    <property type="component" value="Unassembled WGS sequence"/>
</dbReference>
<sequence length="205" mass="22670">MPRPNRVAPDGTFLATAARGTLMGNRGILHDAAGRLTHRRWRHKAWICCQVSFKGRRRAVMAPGAYTELFFLDEAVALAAGHRPCAECRRADYRRYRAAWGGDPAAAEIDAALHAARAVPRMFRQRRHLARAEDLPDGAFVLHPEDATAWLIEGQRALRYSPSGYDAAGPRPRGTLTVLTPEPSLRVLAAGYRPKLHLSVFIALS</sequence>
<accession>A0ABV3XWX9</accession>
<dbReference type="RefSeq" id="WP_125405161.1">
    <property type="nucleotide sequence ID" value="NZ_JBEHHI010000002.1"/>
</dbReference>
<keyword evidence="2" id="KW-1185">Reference proteome</keyword>
<reference evidence="1 2" key="1">
    <citation type="submission" date="2024-06" db="EMBL/GenBank/DDBJ databases">
        <title>Genome of Rhodovulum iodosum, a marine photoferrotroph.</title>
        <authorList>
            <person name="Bianchini G."/>
            <person name="Nikeleit V."/>
            <person name="Kappler A."/>
            <person name="Bryce C."/>
            <person name="Sanchez-Baracaldo P."/>
        </authorList>
    </citation>
    <scope>NUCLEOTIDE SEQUENCE [LARGE SCALE GENOMIC DNA]</scope>
    <source>
        <strain evidence="1 2">UT/N1</strain>
    </source>
</reference>
<name>A0ABV3XWX9_9RHOB</name>
<evidence type="ECO:0008006" key="3">
    <source>
        <dbReference type="Google" id="ProtNLM"/>
    </source>
</evidence>
<dbReference type="EMBL" id="JBEHHI010000002">
    <property type="protein sequence ID" value="MEX5729250.1"/>
    <property type="molecule type" value="Genomic_DNA"/>
</dbReference>
<protein>
    <recommendedName>
        <fullName evidence="3">Metal-binding protein</fullName>
    </recommendedName>
</protein>
<evidence type="ECO:0000313" key="1">
    <source>
        <dbReference type="EMBL" id="MEX5729250.1"/>
    </source>
</evidence>
<proteinExistence type="predicted"/>
<gene>
    <name evidence="1" type="ORF">Ga0609869_002603</name>
</gene>
<comment type="caution">
    <text evidence="1">The sequence shown here is derived from an EMBL/GenBank/DDBJ whole genome shotgun (WGS) entry which is preliminary data.</text>
</comment>